<evidence type="ECO:0000313" key="2">
    <source>
        <dbReference type="EMBL" id="PNH01645.1"/>
    </source>
</evidence>
<sequence>MEYCRTVVAKALAIEGHWARCQQPGGGGLLDGSGGAGPLELSSVFHPGTFLNALRQQSARTLGCSMDMLKPVTSWDAAKLKAAAGSAPVALLGGMIMQGATFDGSRMAAVAAEAPAFRAVPPMSLAWLPKDAPFAYATYMEAPLYMTSERAKLLAKVQLPVSGPEEMDAWVLAGLSLFLTQ</sequence>
<keyword evidence="3" id="KW-1185">Reference proteome</keyword>
<dbReference type="GO" id="GO:0030286">
    <property type="term" value="C:dynein complex"/>
    <property type="evidence" value="ECO:0007669"/>
    <property type="project" value="InterPro"/>
</dbReference>
<proteinExistence type="predicted"/>
<evidence type="ECO:0000313" key="3">
    <source>
        <dbReference type="Proteomes" id="UP000236333"/>
    </source>
</evidence>
<evidence type="ECO:0000259" key="1">
    <source>
        <dbReference type="Pfam" id="PF18199"/>
    </source>
</evidence>
<dbReference type="GO" id="GO:0045505">
    <property type="term" value="F:dynein intermediate chain binding"/>
    <property type="evidence" value="ECO:0007669"/>
    <property type="project" value="InterPro"/>
</dbReference>
<reference evidence="2 3" key="1">
    <citation type="journal article" date="2017" name="Mol. Biol. Evol.">
        <title>The 4-celled Tetrabaena socialis nuclear genome reveals the essential components for genetic control of cell number at the origin of multicellularity in the volvocine lineage.</title>
        <authorList>
            <person name="Featherston J."/>
            <person name="Arakaki Y."/>
            <person name="Hanschen E.R."/>
            <person name="Ferris P.J."/>
            <person name="Michod R.E."/>
            <person name="Olson B.J.S.C."/>
            <person name="Nozaki H."/>
            <person name="Durand P.M."/>
        </authorList>
    </citation>
    <scope>NUCLEOTIDE SEQUENCE [LARGE SCALE GENOMIC DNA]</scope>
    <source>
        <strain evidence="2 3">NIES-571</strain>
    </source>
</reference>
<accession>A0A2J7ZN02</accession>
<dbReference type="InterPro" id="IPR026983">
    <property type="entry name" value="DHC"/>
</dbReference>
<protein>
    <submittedName>
        <fullName evidence="2">Cytoplasmic dynein 2 heavy chain 1</fullName>
    </submittedName>
</protein>
<name>A0A2J7ZN02_9CHLO</name>
<dbReference type="OrthoDB" id="10252139at2759"/>
<dbReference type="GO" id="GO:0051959">
    <property type="term" value="F:dynein light intermediate chain binding"/>
    <property type="evidence" value="ECO:0007669"/>
    <property type="project" value="InterPro"/>
</dbReference>
<dbReference type="GO" id="GO:0007018">
    <property type="term" value="P:microtubule-based movement"/>
    <property type="evidence" value="ECO:0007669"/>
    <property type="project" value="InterPro"/>
</dbReference>
<dbReference type="PANTHER" id="PTHR45703:SF22">
    <property type="entry name" value="DYNEIN CYTOPLASMIC 2 HEAVY CHAIN 1"/>
    <property type="match status" value="1"/>
</dbReference>
<dbReference type="InterPro" id="IPR043160">
    <property type="entry name" value="Dynein_C_barrel"/>
</dbReference>
<dbReference type="AlphaFoldDB" id="A0A2J7ZN02"/>
<dbReference type="EMBL" id="PGGS01000829">
    <property type="protein sequence ID" value="PNH01645.1"/>
    <property type="molecule type" value="Genomic_DNA"/>
</dbReference>
<dbReference type="InterPro" id="IPR041228">
    <property type="entry name" value="Dynein_C"/>
</dbReference>
<dbReference type="PANTHER" id="PTHR45703">
    <property type="entry name" value="DYNEIN HEAVY CHAIN"/>
    <property type="match status" value="1"/>
</dbReference>
<dbReference type="Gene3D" id="3.10.490.20">
    <property type="match status" value="1"/>
</dbReference>
<comment type="caution">
    <text evidence="2">The sequence shown here is derived from an EMBL/GenBank/DDBJ whole genome shotgun (WGS) entry which is preliminary data.</text>
</comment>
<dbReference type="Pfam" id="PF18199">
    <property type="entry name" value="Dynein_C"/>
    <property type="match status" value="1"/>
</dbReference>
<dbReference type="Proteomes" id="UP000236333">
    <property type="component" value="Unassembled WGS sequence"/>
</dbReference>
<gene>
    <name evidence="2" type="ORF">TSOC_012452</name>
</gene>
<feature type="domain" description="Dynein heavy chain C-terminal" evidence="1">
    <location>
        <begin position="39"/>
        <end position="179"/>
    </location>
</feature>
<organism evidence="2 3">
    <name type="scientific">Tetrabaena socialis</name>
    <dbReference type="NCBI Taxonomy" id="47790"/>
    <lineage>
        <taxon>Eukaryota</taxon>
        <taxon>Viridiplantae</taxon>
        <taxon>Chlorophyta</taxon>
        <taxon>core chlorophytes</taxon>
        <taxon>Chlorophyceae</taxon>
        <taxon>CS clade</taxon>
        <taxon>Chlamydomonadales</taxon>
        <taxon>Tetrabaenaceae</taxon>
        <taxon>Tetrabaena</taxon>
    </lineage>
</organism>